<dbReference type="InterPro" id="IPR006553">
    <property type="entry name" value="Leu-rich_rpt_Cys-con_subtyp"/>
</dbReference>
<dbReference type="GO" id="GO:0019005">
    <property type="term" value="C:SCF ubiquitin ligase complex"/>
    <property type="evidence" value="ECO:0007669"/>
    <property type="project" value="TreeGrafter"/>
</dbReference>
<dbReference type="SMART" id="SM00367">
    <property type="entry name" value="LRR_CC"/>
    <property type="match status" value="3"/>
</dbReference>
<dbReference type="InterPro" id="IPR032675">
    <property type="entry name" value="LRR_dom_sf"/>
</dbReference>
<name>A0A813LLG5_POLGL</name>
<feature type="non-terminal residue" evidence="1">
    <location>
        <position position="1"/>
    </location>
</feature>
<gene>
    <name evidence="1" type="ORF">PGLA2088_LOCUS45996</name>
</gene>
<accession>A0A813LLG5</accession>
<dbReference type="Pfam" id="PF13516">
    <property type="entry name" value="LRR_6"/>
    <property type="match status" value="1"/>
</dbReference>
<proteinExistence type="predicted"/>
<reference evidence="1" key="1">
    <citation type="submission" date="2021-02" db="EMBL/GenBank/DDBJ databases">
        <authorList>
            <person name="Dougan E. K."/>
            <person name="Rhodes N."/>
            <person name="Thang M."/>
            <person name="Chan C."/>
        </authorList>
    </citation>
    <scope>NUCLEOTIDE SEQUENCE</scope>
</reference>
<dbReference type="EMBL" id="CAJNNW010036007">
    <property type="protein sequence ID" value="CAE8731405.1"/>
    <property type="molecule type" value="Genomic_DNA"/>
</dbReference>
<dbReference type="PANTHER" id="PTHR13318">
    <property type="entry name" value="PARTNER OF PAIRED, ISOFORM B-RELATED"/>
    <property type="match status" value="1"/>
</dbReference>
<dbReference type="AlphaFoldDB" id="A0A813LLG5"/>
<organism evidence="1 2">
    <name type="scientific">Polarella glacialis</name>
    <name type="common">Dinoflagellate</name>
    <dbReference type="NCBI Taxonomy" id="89957"/>
    <lineage>
        <taxon>Eukaryota</taxon>
        <taxon>Sar</taxon>
        <taxon>Alveolata</taxon>
        <taxon>Dinophyceae</taxon>
        <taxon>Suessiales</taxon>
        <taxon>Suessiaceae</taxon>
        <taxon>Polarella</taxon>
    </lineage>
</organism>
<dbReference type="SUPFAM" id="SSF52047">
    <property type="entry name" value="RNI-like"/>
    <property type="match status" value="1"/>
</dbReference>
<evidence type="ECO:0000313" key="1">
    <source>
        <dbReference type="EMBL" id="CAE8731405.1"/>
    </source>
</evidence>
<protein>
    <submittedName>
        <fullName evidence="1">Uncharacterized protein</fullName>
    </submittedName>
</protein>
<dbReference type="Gene3D" id="3.80.10.10">
    <property type="entry name" value="Ribonuclease Inhibitor"/>
    <property type="match status" value="2"/>
</dbReference>
<comment type="caution">
    <text evidence="1">The sequence shown here is derived from an EMBL/GenBank/DDBJ whole genome shotgun (WGS) entry which is preliminary data.</text>
</comment>
<dbReference type="GO" id="GO:0031146">
    <property type="term" value="P:SCF-dependent proteasomal ubiquitin-dependent protein catabolic process"/>
    <property type="evidence" value="ECO:0007669"/>
    <property type="project" value="TreeGrafter"/>
</dbReference>
<dbReference type="InterPro" id="IPR001611">
    <property type="entry name" value="Leu-rich_rpt"/>
</dbReference>
<sequence>DELLSQLCKRCQKLNRLDVRYCEDLVDVSCLLACPGRWRTLKLDGCFRLDVCRLLEVAPGDFAALEELSLDGEHLEASHFALLPTSCPKLQILLVSFAGELDGSALACLARLPFLDSLSLQKAGKPTDDEWASFFCSQRACRCREAAEIEIQGDSWRVLNMSECELFCDRAASTLALSALPHLVELDLSWCWNLGDAGLSAVLNAAPGLERLRLAGVKHMSASSLVPCCQMHKLEELDCTSCNNVADTFLEFLYRLFYAPPGGFCDDALPGLDLLPSRIAETAASLWRRRLRWAPSLRIKNYYAQYLEDWSQLRPALAVCELAEPLLADMQVGVA</sequence>
<evidence type="ECO:0000313" key="2">
    <source>
        <dbReference type="Proteomes" id="UP000626109"/>
    </source>
</evidence>
<dbReference type="Proteomes" id="UP000626109">
    <property type="component" value="Unassembled WGS sequence"/>
</dbReference>